<dbReference type="InterPro" id="IPR036563">
    <property type="entry name" value="MoaE_sf"/>
</dbReference>
<keyword evidence="2" id="KW-0808">Transferase</keyword>
<name>A0ABR9JES6_9MICC</name>
<gene>
    <name evidence="2" type="ORF">H4W27_001454</name>
</gene>
<protein>
    <submittedName>
        <fullName evidence="2">Molybdopterin synthase catalytic subunit</fullName>
        <ecNumber evidence="2">2.8.1.12</ecNumber>
    </submittedName>
</protein>
<dbReference type="InterPro" id="IPR003448">
    <property type="entry name" value="Mopterin_biosynth_MoaE"/>
</dbReference>
<dbReference type="PANTHER" id="PTHR23404">
    <property type="entry name" value="MOLYBDOPTERIN SYNTHASE RELATED"/>
    <property type="match status" value="1"/>
</dbReference>
<proteinExistence type="predicted"/>
<dbReference type="Pfam" id="PF02391">
    <property type="entry name" value="MoaE"/>
    <property type="match status" value="1"/>
</dbReference>
<dbReference type="EC" id="2.8.1.12" evidence="2"/>
<organism evidence="2 3">
    <name type="scientific">Nesterenkonia lutea</name>
    <dbReference type="NCBI Taxonomy" id="272919"/>
    <lineage>
        <taxon>Bacteria</taxon>
        <taxon>Bacillati</taxon>
        <taxon>Actinomycetota</taxon>
        <taxon>Actinomycetes</taxon>
        <taxon>Micrococcales</taxon>
        <taxon>Micrococcaceae</taxon>
        <taxon>Nesterenkonia</taxon>
    </lineage>
</organism>
<sequence>MSQNDPPPQNRAEQNAQDQPEPHEQSQADRHELNQAGLAADEPFEFPQERVVLAELSDQPLSLAQAEVEVWADRAGAVVGFSGIVRNHDHGRAVERLSYTAHPTAAEAIAQVAVDVAARFPTVRVWVAHRVGHLEIGDHALVAAVASAHRAEAFQACAELVEQTKDQVPIWKEQFFADGTREWVGS</sequence>
<dbReference type="Proteomes" id="UP000643525">
    <property type="component" value="Unassembled WGS sequence"/>
</dbReference>
<feature type="region of interest" description="Disordered" evidence="1">
    <location>
        <begin position="1"/>
        <end position="38"/>
    </location>
</feature>
<comment type="caution">
    <text evidence="2">The sequence shown here is derived from an EMBL/GenBank/DDBJ whole genome shotgun (WGS) entry which is preliminary data.</text>
</comment>
<dbReference type="SUPFAM" id="SSF54690">
    <property type="entry name" value="Molybdopterin synthase subunit MoaE"/>
    <property type="match status" value="1"/>
</dbReference>
<dbReference type="Gene3D" id="3.90.1170.40">
    <property type="entry name" value="Molybdopterin biosynthesis MoaE subunit"/>
    <property type="match status" value="1"/>
</dbReference>
<feature type="compositionally biased region" description="Basic and acidic residues" evidence="1">
    <location>
        <begin position="20"/>
        <end position="33"/>
    </location>
</feature>
<evidence type="ECO:0000313" key="2">
    <source>
        <dbReference type="EMBL" id="MBE1524336.1"/>
    </source>
</evidence>
<evidence type="ECO:0000256" key="1">
    <source>
        <dbReference type="SAM" id="MobiDB-lite"/>
    </source>
</evidence>
<dbReference type="CDD" id="cd00756">
    <property type="entry name" value="MoaE"/>
    <property type="match status" value="1"/>
</dbReference>
<keyword evidence="3" id="KW-1185">Reference proteome</keyword>
<reference evidence="2 3" key="1">
    <citation type="submission" date="2020-10" db="EMBL/GenBank/DDBJ databases">
        <title>Sequencing the genomes of 1000 actinobacteria strains.</title>
        <authorList>
            <person name="Klenk H.-P."/>
        </authorList>
    </citation>
    <scope>NUCLEOTIDE SEQUENCE [LARGE SCALE GENOMIC DNA]</scope>
    <source>
        <strain evidence="2 3">DSM 15666</strain>
    </source>
</reference>
<dbReference type="GO" id="GO:0030366">
    <property type="term" value="F:molybdopterin synthase activity"/>
    <property type="evidence" value="ECO:0007669"/>
    <property type="project" value="UniProtKB-EC"/>
</dbReference>
<accession>A0ABR9JES6</accession>
<evidence type="ECO:0000313" key="3">
    <source>
        <dbReference type="Proteomes" id="UP000643525"/>
    </source>
</evidence>
<dbReference type="EMBL" id="JADBED010000001">
    <property type="protein sequence ID" value="MBE1524336.1"/>
    <property type="molecule type" value="Genomic_DNA"/>
</dbReference>